<gene>
    <name evidence="1" type="ORF">GW534_04580</name>
</gene>
<dbReference type="PANTHER" id="PTHR35090">
    <property type="entry name" value="DNA-DIRECTED RNA POLYMERASE SUBUNIT I"/>
    <property type="match status" value="1"/>
</dbReference>
<dbReference type="EMBL" id="JAACYS010000013">
    <property type="protein sequence ID" value="NCU17049.1"/>
    <property type="molecule type" value="Genomic_DNA"/>
</dbReference>
<dbReference type="Gene3D" id="3.30.1380.20">
    <property type="entry name" value="Trafficking protein particle complex subunit 3"/>
    <property type="match status" value="1"/>
</dbReference>
<dbReference type="SUPFAM" id="SSF111126">
    <property type="entry name" value="Ligand-binding domain in the NO signalling and Golgi transport"/>
    <property type="match status" value="1"/>
</dbReference>
<dbReference type="Pfam" id="PF10702">
    <property type="entry name" value="DUF2507"/>
    <property type="match status" value="1"/>
</dbReference>
<sequence>MSRKTVELEKTNLTELSVPAFGYELIREDLIDEILGDDAPGILYWAGKQVARRYPLFSIDEMREFFLNAGWGELSIQYEKKKEIVFTLTSEIVKQRISTRTNPTFQLEAGFLAEQITQQKKVYAETFEHPKKKEGIVTFTVKWDDIPFTK</sequence>
<comment type="caution">
    <text evidence="1">The sequence shown here is derived from an EMBL/GenBank/DDBJ whole genome shotgun (WGS) entry which is preliminary data.</text>
</comment>
<accession>A0ABX0A3F9</accession>
<dbReference type="PANTHER" id="PTHR35090:SF1">
    <property type="entry name" value="SLR0144 PROTEIN"/>
    <property type="match status" value="1"/>
</dbReference>
<proteinExistence type="predicted"/>
<dbReference type="RefSeq" id="WP_161919887.1">
    <property type="nucleotide sequence ID" value="NZ_JAACYS010000013.1"/>
</dbReference>
<evidence type="ECO:0000313" key="2">
    <source>
        <dbReference type="Proteomes" id="UP000743899"/>
    </source>
</evidence>
<dbReference type="InterPro" id="IPR024096">
    <property type="entry name" value="NO_sig/Golgi_transp_ligand-bd"/>
</dbReference>
<dbReference type="InterPro" id="IPR019642">
    <property type="entry name" value="DUF2507"/>
</dbReference>
<protein>
    <submittedName>
        <fullName evidence="1">YslB family protein</fullName>
    </submittedName>
</protein>
<dbReference type="Proteomes" id="UP000743899">
    <property type="component" value="Unassembled WGS sequence"/>
</dbReference>
<organism evidence="1 2">
    <name type="scientific">Pallidibacillus pasinlerensis</name>
    <dbReference type="NCBI Taxonomy" id="2703818"/>
    <lineage>
        <taxon>Bacteria</taxon>
        <taxon>Bacillati</taxon>
        <taxon>Bacillota</taxon>
        <taxon>Bacilli</taxon>
        <taxon>Bacillales</taxon>
        <taxon>Bacillaceae</taxon>
        <taxon>Pallidibacillus</taxon>
    </lineage>
</organism>
<evidence type="ECO:0000313" key="1">
    <source>
        <dbReference type="EMBL" id="NCU17049.1"/>
    </source>
</evidence>
<keyword evidence="2" id="KW-1185">Reference proteome</keyword>
<name>A0ABX0A3F9_9BACI</name>
<reference evidence="1 2" key="1">
    <citation type="submission" date="2020-01" db="EMBL/GenBank/DDBJ databases">
        <title>A novel Bacillus sp. from Pasinler.</title>
        <authorList>
            <person name="Adiguzel A."/>
            <person name="Ay H."/>
            <person name="Baltaci M.O."/>
        </authorList>
    </citation>
    <scope>NUCLEOTIDE SEQUENCE [LARGE SCALE GENOMIC DNA]</scope>
    <source>
        <strain evidence="1 2">P1</strain>
    </source>
</reference>